<comment type="cofactor">
    <cofactor evidence="6">
        <name>FAD</name>
        <dbReference type="ChEBI" id="CHEBI:57692"/>
    </cofactor>
    <text evidence="6">Binds 1 FAD per subunit.</text>
</comment>
<feature type="domain" description="Photolyase/cryptochrome alpha/beta" evidence="7">
    <location>
        <begin position="10"/>
        <end position="145"/>
    </location>
</feature>
<dbReference type="InterPro" id="IPR005101">
    <property type="entry name" value="Cryptochr/Photolyase_FAD-bd"/>
</dbReference>
<dbReference type="PANTHER" id="PTHR11455:SF22">
    <property type="entry name" value="CRYPTOCHROME DASH"/>
    <property type="match status" value="1"/>
</dbReference>
<dbReference type="InterPro" id="IPR002081">
    <property type="entry name" value="Cryptochrome/DNA_photolyase_1"/>
</dbReference>
<dbReference type="InterPro" id="IPR014729">
    <property type="entry name" value="Rossmann-like_a/b/a_fold"/>
</dbReference>
<evidence type="ECO:0000256" key="5">
    <source>
        <dbReference type="ARBA" id="ARBA00022991"/>
    </source>
</evidence>
<dbReference type="NCBIfam" id="TIGR02765">
    <property type="entry name" value="crypto_DASH"/>
    <property type="match status" value="1"/>
</dbReference>
<gene>
    <name evidence="8" type="ORF">ACFSJ3_01190</name>
</gene>
<comment type="similarity">
    <text evidence="1 6">Belongs to the DNA photolyase class-1 family.</text>
</comment>
<sequence>MLTSDLQKYRLGLFWFTNDLRLKDHPLLVRAAQQCQHLLFIFIRDTQQTRGNRFVSSRMSANRSLFQLQTLQSLNLDLKKLGQALFYAEGAPTAIVEQVINQLQPDAIYRSRQVASEEKRPWQQLQSQFPNSKFITATVQNIYQSDQLPVSADALPDTFSKFRKLVEKTAPNYGEVQIQAAPTSLPPPPKPTALSDHLALVAVDEWHINPPAQPGQSNKSAVEPLPAKAGEEAALNYMQGYFKTSAASHYKETRNALDGEFTSTGFSPWLANGTLSPNQVLAALGRYQRLHGRNESTYWIYFELLWREYFQLYALKHGDKLFQLRGITNKPVTGCLYGERLARWINGTTPYPLVNACMNQLRETGLLSNRGRQIVASCLIHELQLDWRAGAYYFEQQLVDYDVASNWGNWQYIAGVGADPRQGRHFNLEKQQQMFDPEGEYIAKWRGDVGDRGAFIDSVDAADWPTNQPVDTSGGTLQ</sequence>
<organism evidence="8 9">
    <name type="scientific">Corallincola platygyrae</name>
    <dbReference type="NCBI Taxonomy" id="1193278"/>
    <lineage>
        <taxon>Bacteria</taxon>
        <taxon>Pseudomonadati</taxon>
        <taxon>Pseudomonadota</taxon>
        <taxon>Gammaproteobacteria</taxon>
        <taxon>Alteromonadales</taxon>
        <taxon>Psychromonadaceae</taxon>
        <taxon>Corallincola</taxon>
    </lineage>
</organism>
<evidence type="ECO:0000256" key="2">
    <source>
        <dbReference type="ARBA" id="ARBA00017881"/>
    </source>
</evidence>
<evidence type="ECO:0000259" key="7">
    <source>
        <dbReference type="PROSITE" id="PS51645"/>
    </source>
</evidence>
<dbReference type="PROSITE" id="PS51645">
    <property type="entry name" value="PHR_CRY_ALPHA_BETA"/>
    <property type="match status" value="1"/>
</dbReference>
<evidence type="ECO:0000256" key="1">
    <source>
        <dbReference type="ARBA" id="ARBA00005862"/>
    </source>
</evidence>
<evidence type="ECO:0000313" key="8">
    <source>
        <dbReference type="EMBL" id="MFD2094585.1"/>
    </source>
</evidence>
<keyword evidence="3 6" id="KW-0285">Flavoprotein</keyword>
<dbReference type="Gene3D" id="3.40.50.620">
    <property type="entry name" value="HUPs"/>
    <property type="match status" value="1"/>
</dbReference>
<keyword evidence="4 6" id="KW-0274">FAD</keyword>
<evidence type="ECO:0000313" key="9">
    <source>
        <dbReference type="Proteomes" id="UP001597380"/>
    </source>
</evidence>
<dbReference type="PANTHER" id="PTHR11455">
    <property type="entry name" value="CRYPTOCHROME"/>
    <property type="match status" value="1"/>
</dbReference>
<evidence type="ECO:0000256" key="4">
    <source>
        <dbReference type="ARBA" id="ARBA00022827"/>
    </source>
</evidence>
<dbReference type="Gene3D" id="1.10.579.10">
    <property type="entry name" value="DNA Cyclobutane Dipyrimidine Photolyase, subunit A, domain 3"/>
    <property type="match status" value="1"/>
</dbReference>
<keyword evidence="9" id="KW-1185">Reference proteome</keyword>
<proteinExistence type="inferred from homology"/>
<keyword evidence="5 6" id="KW-0157">Chromophore</keyword>
<evidence type="ECO:0000256" key="3">
    <source>
        <dbReference type="ARBA" id="ARBA00022630"/>
    </source>
</evidence>
<comment type="cofactor">
    <cofactor evidence="6">
        <name>(6R)-5,10-methylene-5,6,7,8-tetrahydrofolate</name>
        <dbReference type="ChEBI" id="CHEBI:15636"/>
    </cofactor>
    <text evidence="6">Binds 1 5,10-methenyltetrahydrofolate (MTHF) per subunit.</text>
</comment>
<comment type="function">
    <text evidence="6">May have a photoreceptor function.</text>
</comment>
<dbReference type="Gene3D" id="1.25.40.80">
    <property type="match status" value="1"/>
</dbReference>
<reference evidence="9" key="1">
    <citation type="journal article" date="2019" name="Int. J. Syst. Evol. Microbiol.">
        <title>The Global Catalogue of Microorganisms (GCM) 10K type strain sequencing project: providing services to taxonomists for standard genome sequencing and annotation.</title>
        <authorList>
            <consortium name="The Broad Institute Genomics Platform"/>
            <consortium name="The Broad Institute Genome Sequencing Center for Infectious Disease"/>
            <person name="Wu L."/>
            <person name="Ma J."/>
        </authorList>
    </citation>
    <scope>NUCLEOTIDE SEQUENCE [LARGE SCALE GENOMIC DNA]</scope>
    <source>
        <strain evidence="9">CGMCC 1.10992</strain>
    </source>
</reference>
<comment type="caution">
    <text evidence="8">The sequence shown here is derived from an EMBL/GenBank/DDBJ whole genome shotgun (WGS) entry which is preliminary data.</text>
</comment>
<evidence type="ECO:0000256" key="6">
    <source>
        <dbReference type="RuleBase" id="RU367151"/>
    </source>
</evidence>
<dbReference type="Pfam" id="PF03441">
    <property type="entry name" value="FAD_binding_7"/>
    <property type="match status" value="1"/>
</dbReference>
<protein>
    <recommendedName>
        <fullName evidence="2 6">Cryptochrome DASH</fullName>
    </recommendedName>
</protein>
<dbReference type="RefSeq" id="WP_345338752.1">
    <property type="nucleotide sequence ID" value="NZ_BAABLI010000007.1"/>
</dbReference>
<dbReference type="InterPro" id="IPR014133">
    <property type="entry name" value="Cry_DASH"/>
</dbReference>
<dbReference type="SUPFAM" id="SSF48173">
    <property type="entry name" value="Cryptochrome/photolyase FAD-binding domain"/>
    <property type="match status" value="1"/>
</dbReference>
<dbReference type="Proteomes" id="UP001597380">
    <property type="component" value="Unassembled WGS sequence"/>
</dbReference>
<name>A0ABW4XIH9_9GAMM</name>
<dbReference type="PRINTS" id="PR00147">
    <property type="entry name" value="DNAPHOTLYASE"/>
</dbReference>
<dbReference type="InterPro" id="IPR036134">
    <property type="entry name" value="Crypto/Photolyase_FAD-like_sf"/>
</dbReference>
<accession>A0ABW4XIH9</accession>
<dbReference type="Pfam" id="PF00875">
    <property type="entry name" value="DNA_photolyase"/>
    <property type="match status" value="1"/>
</dbReference>
<dbReference type="SUPFAM" id="SSF52425">
    <property type="entry name" value="Cryptochrome/photolyase, N-terminal domain"/>
    <property type="match status" value="1"/>
</dbReference>
<dbReference type="EMBL" id="JBHUHT010000004">
    <property type="protein sequence ID" value="MFD2094585.1"/>
    <property type="molecule type" value="Genomic_DNA"/>
</dbReference>
<dbReference type="InterPro" id="IPR036155">
    <property type="entry name" value="Crypto/Photolyase_N_sf"/>
</dbReference>
<dbReference type="InterPro" id="IPR006050">
    <property type="entry name" value="DNA_photolyase_N"/>
</dbReference>